<dbReference type="EMBL" id="JARKIB010000026">
    <property type="protein sequence ID" value="KAJ7765274.1"/>
    <property type="molecule type" value="Genomic_DNA"/>
</dbReference>
<keyword evidence="3" id="KW-1185">Reference proteome</keyword>
<sequence length="205" mass="21095">MTSGIEILPADGLVTFFVIPAGAGATVPSEEARPTSEIIPVSFVGGAAAVQAINANGDSRIYYQDYDNSIQEIAVNGPLTTGRSTGSSLRVPANEVLAGTPIAATTIAGNDLQQIHVYFLSPDYVLSEYAFGGGIWQGGPNCTDCLTANGLVVQRGSEVLYALGSLQAPSGTAFVRVGFVSAGAPSTLSEAVWSPGVDWQVAQLN</sequence>
<accession>A0AAD7JI11</accession>
<name>A0AAD7JI11_9AGAR</name>
<dbReference type="Proteomes" id="UP001215598">
    <property type="component" value="Unassembled WGS sequence"/>
</dbReference>
<evidence type="ECO:0000256" key="1">
    <source>
        <dbReference type="ARBA" id="ARBA00009042"/>
    </source>
</evidence>
<evidence type="ECO:0000313" key="3">
    <source>
        <dbReference type="Proteomes" id="UP001215598"/>
    </source>
</evidence>
<dbReference type="Gene3D" id="2.120.10.70">
    <property type="entry name" value="Fucose-specific lectin"/>
    <property type="match status" value="1"/>
</dbReference>
<gene>
    <name evidence="2" type="ORF">B0H16DRAFT_1717819</name>
</gene>
<evidence type="ECO:0000313" key="2">
    <source>
        <dbReference type="EMBL" id="KAJ7765274.1"/>
    </source>
</evidence>
<protein>
    <recommendedName>
        <fullName evidence="4">Fucose-specific lectin</fullName>
    </recommendedName>
</protein>
<dbReference type="Pfam" id="PF07938">
    <property type="entry name" value="Fungal_lectin"/>
    <property type="match status" value="1"/>
</dbReference>
<organism evidence="2 3">
    <name type="scientific">Mycena metata</name>
    <dbReference type="NCBI Taxonomy" id="1033252"/>
    <lineage>
        <taxon>Eukaryota</taxon>
        <taxon>Fungi</taxon>
        <taxon>Dikarya</taxon>
        <taxon>Basidiomycota</taxon>
        <taxon>Agaricomycotina</taxon>
        <taxon>Agaricomycetes</taxon>
        <taxon>Agaricomycetidae</taxon>
        <taxon>Agaricales</taxon>
        <taxon>Marasmiineae</taxon>
        <taxon>Mycenaceae</taxon>
        <taxon>Mycena</taxon>
    </lineage>
</organism>
<comment type="similarity">
    <text evidence="1">Belongs to the fungal fucose-specific lectin family.</text>
</comment>
<proteinExistence type="inferred from homology"/>
<dbReference type="SUPFAM" id="SSF89372">
    <property type="entry name" value="Fucose-specific lectin"/>
    <property type="match status" value="1"/>
</dbReference>
<dbReference type="InterPro" id="IPR012475">
    <property type="entry name" value="Fungal_lectin"/>
</dbReference>
<evidence type="ECO:0008006" key="4">
    <source>
        <dbReference type="Google" id="ProtNLM"/>
    </source>
</evidence>
<reference evidence="2" key="1">
    <citation type="submission" date="2023-03" db="EMBL/GenBank/DDBJ databases">
        <title>Massive genome expansion in bonnet fungi (Mycena s.s.) driven by repeated elements and novel gene families across ecological guilds.</title>
        <authorList>
            <consortium name="Lawrence Berkeley National Laboratory"/>
            <person name="Harder C.B."/>
            <person name="Miyauchi S."/>
            <person name="Viragh M."/>
            <person name="Kuo A."/>
            <person name="Thoen E."/>
            <person name="Andreopoulos B."/>
            <person name="Lu D."/>
            <person name="Skrede I."/>
            <person name="Drula E."/>
            <person name="Henrissat B."/>
            <person name="Morin E."/>
            <person name="Kohler A."/>
            <person name="Barry K."/>
            <person name="LaButti K."/>
            <person name="Morin E."/>
            <person name="Salamov A."/>
            <person name="Lipzen A."/>
            <person name="Mereny Z."/>
            <person name="Hegedus B."/>
            <person name="Baldrian P."/>
            <person name="Stursova M."/>
            <person name="Weitz H."/>
            <person name="Taylor A."/>
            <person name="Grigoriev I.V."/>
            <person name="Nagy L.G."/>
            <person name="Martin F."/>
            <person name="Kauserud H."/>
        </authorList>
    </citation>
    <scope>NUCLEOTIDE SEQUENCE</scope>
    <source>
        <strain evidence="2">CBHHK182m</strain>
    </source>
</reference>
<comment type="caution">
    <text evidence="2">The sequence shown here is derived from an EMBL/GenBank/DDBJ whole genome shotgun (WGS) entry which is preliminary data.</text>
</comment>
<dbReference type="AlphaFoldDB" id="A0AAD7JI11"/>